<proteinExistence type="predicted"/>
<name>A0A7K0CVQ0_9NOCA</name>
<dbReference type="AlphaFoldDB" id="A0A7K0CVQ0"/>
<dbReference type="InterPro" id="IPR011009">
    <property type="entry name" value="Kinase-like_dom_sf"/>
</dbReference>
<dbReference type="EMBL" id="WEGK01000001">
    <property type="protein sequence ID" value="MQY17471.1"/>
    <property type="molecule type" value="Genomic_DNA"/>
</dbReference>
<dbReference type="RefSeq" id="WP_153407512.1">
    <property type="nucleotide sequence ID" value="NZ_WEGK01000001.1"/>
</dbReference>
<gene>
    <name evidence="1" type="ORF">NRB20_05350</name>
</gene>
<keyword evidence="2" id="KW-1185">Reference proteome</keyword>
<sequence>MTVDRAQTSPLRHSWEQIPETARAAVEVLTGPILRVDPVNAGFSSHLAAVLETARERTFVKGIPLNDPEVWSQRREANLWSYVSPIGPPMRWHVTAGGWDLLGFHYIPGHFADYRIDADLAATARTMAALAELPCPPELEINDAVQRWGRYAPDPGERRLFAGSTLLHTDWNYSNVIIGEHGTARLVDWPWATRGAAWIDPACWIVWLILAGHEPAEAEQWAARTPAWHTATHHQLWAFSAALAGEWETTAHRRPNIWTHSLRDAARRWADHRAVS</sequence>
<dbReference type="Proteomes" id="UP000438448">
    <property type="component" value="Unassembled WGS sequence"/>
</dbReference>
<organism evidence="1 2">
    <name type="scientific">Nocardia macrotermitis</name>
    <dbReference type="NCBI Taxonomy" id="2585198"/>
    <lineage>
        <taxon>Bacteria</taxon>
        <taxon>Bacillati</taxon>
        <taxon>Actinomycetota</taxon>
        <taxon>Actinomycetes</taxon>
        <taxon>Mycobacteriales</taxon>
        <taxon>Nocardiaceae</taxon>
        <taxon>Nocardia</taxon>
    </lineage>
</organism>
<reference evidence="1 2" key="1">
    <citation type="submission" date="2019-10" db="EMBL/GenBank/DDBJ databases">
        <title>Nocardia macrotermitis sp. nov. and Nocardia aurantia sp. nov., isolated from the gut of fungus growing-termite Macrotermes natalensis.</title>
        <authorList>
            <person name="Benndorf R."/>
            <person name="Schwitalla J."/>
            <person name="Martin K."/>
            <person name="De Beer W."/>
            <person name="Kaster A.-K."/>
            <person name="Vollmers J."/>
            <person name="Poulsen M."/>
            <person name="Beemelmanns C."/>
        </authorList>
    </citation>
    <scope>NUCLEOTIDE SEQUENCE [LARGE SCALE GENOMIC DNA]</scope>
    <source>
        <strain evidence="1 2">RB20</strain>
    </source>
</reference>
<evidence type="ECO:0000313" key="2">
    <source>
        <dbReference type="Proteomes" id="UP000438448"/>
    </source>
</evidence>
<evidence type="ECO:0000313" key="1">
    <source>
        <dbReference type="EMBL" id="MQY17471.1"/>
    </source>
</evidence>
<comment type="caution">
    <text evidence="1">The sequence shown here is derived from an EMBL/GenBank/DDBJ whole genome shotgun (WGS) entry which is preliminary data.</text>
</comment>
<evidence type="ECO:0008006" key="3">
    <source>
        <dbReference type="Google" id="ProtNLM"/>
    </source>
</evidence>
<protein>
    <recommendedName>
        <fullName evidence="3">Aminoglycoside phosphotransferase</fullName>
    </recommendedName>
</protein>
<accession>A0A7K0CVQ0</accession>
<dbReference type="SUPFAM" id="SSF56112">
    <property type="entry name" value="Protein kinase-like (PK-like)"/>
    <property type="match status" value="1"/>
</dbReference>
<dbReference type="OrthoDB" id="2570531at2"/>